<feature type="region of interest" description="Disordered" evidence="2">
    <location>
        <begin position="164"/>
        <end position="187"/>
    </location>
</feature>
<dbReference type="SMART" id="SM00567">
    <property type="entry name" value="EZ_HEAT"/>
    <property type="match status" value="5"/>
</dbReference>
<feature type="compositionally biased region" description="Basic and acidic residues" evidence="2">
    <location>
        <begin position="164"/>
        <end position="179"/>
    </location>
</feature>
<dbReference type="InterPro" id="IPR016024">
    <property type="entry name" value="ARM-type_fold"/>
</dbReference>
<sequence>MEEKRKGLWGAVAKALNATGAATVKSFDYTVDLFVKTTDAVKKATPGIVDTTVDYSKKTVDFLADGFSKVGELTSSIDFSAINFGKIKLSSISPGLGLEKDDLRDKITEYEGKIKNLYFEIGKEGASADKLESDKVRQMIEDVKEFEKEIQRLRGRILELEEKKREDSLRKSEPRTETKQKKKKQKLSETQVDALLKSAIEKALKHGSFETDSDKAIFNKIANDLLDIEMDVKILAATELGKMGNKAAVDVLLEAVKYRNKYLAAEAINSLINIGDPKAVELCKDMAGSSNHKVRVNSLRGLYKLGKDDEIIPYLMEALKDEHAEVRRTAVTFLGWKDCVDAVPGLVQSLQDKDDQVRKAAVSALANIKDTAAVLPLMRTLADEAIEIRQKSLEAIKMITAKDVAFNIELTGEALTKAVNELKNWWQRERMDGIGEAVTEQYADVAAPDTRPMQSSYQHYSEETPVEPAASYTVDTPEPVDEVAEPAAEPAPEPVGEAAEPAAPGRTEMPTQSELKRMSKAELISLCQASGIDCDDTYTKSELINLLNV</sequence>
<evidence type="ECO:0000313" key="3">
    <source>
        <dbReference type="EMBL" id="KWT94844.1"/>
    </source>
</evidence>
<dbReference type="Pfam" id="PF13646">
    <property type="entry name" value="HEAT_2"/>
    <property type="match status" value="2"/>
</dbReference>
<comment type="function">
    <text evidence="1">Catalyzes the hydroxylation of the N(6)-(4-aminobutyl)-L-lysine intermediate produced by deoxyhypusine synthase/DHPS on a critical lysine of the eukaryotic translation initiation factor 5A/eIF-5A. This is the second step of the post-translational modification of that lysine into an unusual amino acid residue named hypusine. Hypusination is unique to mature eIF-5A factor and is essential for its function.</text>
</comment>
<dbReference type="PROSITE" id="PS50077">
    <property type="entry name" value="HEAT_REPEAT"/>
    <property type="match status" value="2"/>
</dbReference>
<keyword evidence="4" id="KW-1185">Reference proteome</keyword>
<dbReference type="SUPFAM" id="SSF48371">
    <property type="entry name" value="ARM repeat"/>
    <property type="match status" value="1"/>
</dbReference>
<gene>
    <name evidence="3" type="primary">mad23</name>
    <name evidence="3" type="ORF">ASN18_0133</name>
</gene>
<accession>A0ABR5SJN1</accession>
<feature type="compositionally biased region" description="Low complexity" evidence="2">
    <location>
        <begin position="485"/>
        <end position="504"/>
    </location>
</feature>
<protein>
    <submittedName>
        <fullName evidence="3">Magnetosome protein Mad23</fullName>
    </submittedName>
</protein>
<dbReference type="InterPro" id="IPR011989">
    <property type="entry name" value="ARM-like"/>
</dbReference>
<dbReference type="PANTHER" id="PTHR12697:SF5">
    <property type="entry name" value="DEOXYHYPUSINE HYDROXYLASE"/>
    <property type="match status" value="1"/>
</dbReference>
<evidence type="ECO:0000256" key="1">
    <source>
        <dbReference type="ARBA" id="ARBA00045876"/>
    </source>
</evidence>
<dbReference type="InterPro" id="IPR004155">
    <property type="entry name" value="PBS_lyase_HEAT"/>
</dbReference>
<dbReference type="Proteomes" id="UP000060487">
    <property type="component" value="Unassembled WGS sequence"/>
</dbReference>
<dbReference type="RefSeq" id="WP_236861402.1">
    <property type="nucleotide sequence ID" value="NZ_LNQR01000003.1"/>
</dbReference>
<dbReference type="Gene3D" id="1.25.10.10">
    <property type="entry name" value="Leucine-rich Repeat Variant"/>
    <property type="match status" value="2"/>
</dbReference>
<name>A0ABR5SJN1_9BACT</name>
<evidence type="ECO:0000256" key="2">
    <source>
        <dbReference type="SAM" id="MobiDB-lite"/>
    </source>
</evidence>
<organism evidence="3 4">
    <name type="scientific">Candidatus Magnetominusculus xianensis</name>
    <dbReference type="NCBI Taxonomy" id="1748249"/>
    <lineage>
        <taxon>Bacteria</taxon>
        <taxon>Pseudomonadati</taxon>
        <taxon>Nitrospirota</taxon>
        <taxon>Nitrospiria</taxon>
        <taxon>Nitrospirales</taxon>
        <taxon>Nitrospiraceae</taxon>
        <taxon>Candidatus Magnetominusculus</taxon>
    </lineage>
</organism>
<proteinExistence type="predicted"/>
<evidence type="ECO:0000313" key="4">
    <source>
        <dbReference type="Proteomes" id="UP000060487"/>
    </source>
</evidence>
<dbReference type="PROSITE" id="PS50176">
    <property type="entry name" value="ARM_REPEAT"/>
    <property type="match status" value="1"/>
</dbReference>
<dbReference type="PANTHER" id="PTHR12697">
    <property type="entry name" value="PBS LYASE HEAT-LIKE PROTEIN"/>
    <property type="match status" value="1"/>
</dbReference>
<feature type="region of interest" description="Disordered" evidence="2">
    <location>
        <begin position="448"/>
        <end position="514"/>
    </location>
</feature>
<dbReference type="InterPro" id="IPR021133">
    <property type="entry name" value="HEAT_type_2"/>
</dbReference>
<reference evidence="3 4" key="1">
    <citation type="submission" date="2015-11" db="EMBL/GenBank/DDBJ databases">
        <authorList>
            <person name="Lin W."/>
        </authorList>
    </citation>
    <scope>NUCLEOTIDE SEQUENCE [LARGE SCALE GENOMIC DNA]</scope>
    <source>
        <strain evidence="3 4">HCH-1</strain>
    </source>
</reference>
<dbReference type="EMBL" id="LNQR01000003">
    <property type="protein sequence ID" value="KWT94844.1"/>
    <property type="molecule type" value="Genomic_DNA"/>
</dbReference>
<comment type="caution">
    <text evidence="3">The sequence shown here is derived from an EMBL/GenBank/DDBJ whole genome shotgun (WGS) entry which is preliminary data.</text>
</comment>
<dbReference type="InterPro" id="IPR000225">
    <property type="entry name" value="Armadillo"/>
</dbReference>